<keyword evidence="11" id="KW-1185">Reference proteome</keyword>
<dbReference type="Proteomes" id="UP001597182">
    <property type="component" value="Unassembled WGS sequence"/>
</dbReference>
<dbReference type="PROSITE" id="PS00867">
    <property type="entry name" value="CPSASE_2"/>
    <property type="match status" value="1"/>
</dbReference>
<protein>
    <recommendedName>
        <fullName evidence="2">biotin carboxylase</fullName>
        <ecNumber evidence="2">6.3.4.14</ecNumber>
    </recommendedName>
</protein>
<dbReference type="SMART" id="SM00878">
    <property type="entry name" value="Biotin_carb_C"/>
    <property type="match status" value="1"/>
</dbReference>
<evidence type="ECO:0000256" key="4">
    <source>
        <dbReference type="ARBA" id="ARBA00022741"/>
    </source>
</evidence>
<dbReference type="PANTHER" id="PTHR48095">
    <property type="entry name" value="PYRUVATE CARBOXYLASE SUBUNIT A"/>
    <property type="match status" value="1"/>
</dbReference>
<evidence type="ECO:0000259" key="8">
    <source>
        <dbReference type="PROSITE" id="PS50975"/>
    </source>
</evidence>
<dbReference type="Pfam" id="PF02785">
    <property type="entry name" value="Biotin_carb_C"/>
    <property type="match status" value="1"/>
</dbReference>
<feature type="domain" description="ATP-grasp" evidence="8">
    <location>
        <begin position="123"/>
        <end position="320"/>
    </location>
</feature>
<dbReference type="SUPFAM" id="SSF56059">
    <property type="entry name" value="Glutathione synthetase ATP-binding domain-like"/>
    <property type="match status" value="1"/>
</dbReference>
<dbReference type="PANTHER" id="PTHR48095:SF2">
    <property type="entry name" value="BIOTIN CARBOXYLASE, CHLOROPLASTIC"/>
    <property type="match status" value="1"/>
</dbReference>
<dbReference type="InterPro" id="IPR011054">
    <property type="entry name" value="Rudment_hybrid_motif"/>
</dbReference>
<dbReference type="SUPFAM" id="SSF51246">
    <property type="entry name" value="Rudiment single hybrid motif"/>
    <property type="match status" value="1"/>
</dbReference>
<evidence type="ECO:0000256" key="6">
    <source>
        <dbReference type="ARBA" id="ARBA00048600"/>
    </source>
</evidence>
<dbReference type="PROSITE" id="PS50979">
    <property type="entry name" value="BC"/>
    <property type="match status" value="1"/>
</dbReference>
<comment type="catalytic activity">
    <reaction evidence="6">
        <text>N(6)-biotinyl-L-lysyl-[protein] + hydrogencarbonate + ATP = N(6)-carboxybiotinyl-L-lysyl-[protein] + ADP + phosphate + H(+)</text>
        <dbReference type="Rhea" id="RHEA:13501"/>
        <dbReference type="Rhea" id="RHEA-COMP:10505"/>
        <dbReference type="Rhea" id="RHEA-COMP:10506"/>
        <dbReference type="ChEBI" id="CHEBI:15378"/>
        <dbReference type="ChEBI" id="CHEBI:17544"/>
        <dbReference type="ChEBI" id="CHEBI:30616"/>
        <dbReference type="ChEBI" id="CHEBI:43474"/>
        <dbReference type="ChEBI" id="CHEBI:83144"/>
        <dbReference type="ChEBI" id="CHEBI:83145"/>
        <dbReference type="ChEBI" id="CHEBI:456216"/>
        <dbReference type="EC" id="6.3.4.14"/>
    </reaction>
</comment>
<dbReference type="Pfam" id="PF00289">
    <property type="entry name" value="Biotin_carb_N"/>
    <property type="match status" value="1"/>
</dbReference>
<evidence type="ECO:0000256" key="5">
    <source>
        <dbReference type="ARBA" id="ARBA00022840"/>
    </source>
</evidence>
<dbReference type="InterPro" id="IPR005481">
    <property type="entry name" value="BC-like_N"/>
</dbReference>
<dbReference type="PROSITE" id="PS50975">
    <property type="entry name" value="ATP_GRASP"/>
    <property type="match status" value="1"/>
</dbReference>
<dbReference type="InterPro" id="IPR051602">
    <property type="entry name" value="ACC_Biotin_Carboxylase"/>
</dbReference>
<evidence type="ECO:0000256" key="1">
    <source>
        <dbReference type="ARBA" id="ARBA00003761"/>
    </source>
</evidence>
<evidence type="ECO:0000313" key="10">
    <source>
        <dbReference type="EMBL" id="MFD1237900.1"/>
    </source>
</evidence>
<dbReference type="NCBIfam" id="NF006367">
    <property type="entry name" value="PRK08591.1"/>
    <property type="match status" value="1"/>
</dbReference>
<dbReference type="Pfam" id="PF02786">
    <property type="entry name" value="CPSase_L_D2"/>
    <property type="match status" value="1"/>
</dbReference>
<organism evidence="10 11">
    <name type="scientific">Pseudonocardia benzenivorans</name>
    <dbReference type="NCBI Taxonomy" id="228005"/>
    <lineage>
        <taxon>Bacteria</taxon>
        <taxon>Bacillati</taxon>
        <taxon>Actinomycetota</taxon>
        <taxon>Actinomycetes</taxon>
        <taxon>Pseudonocardiales</taxon>
        <taxon>Pseudonocardiaceae</taxon>
        <taxon>Pseudonocardia</taxon>
    </lineage>
</organism>
<comment type="caution">
    <text evidence="10">The sequence shown here is derived from an EMBL/GenBank/DDBJ whole genome shotgun (WGS) entry which is preliminary data.</text>
</comment>
<evidence type="ECO:0000259" key="9">
    <source>
        <dbReference type="PROSITE" id="PS50979"/>
    </source>
</evidence>
<dbReference type="InterPro" id="IPR005482">
    <property type="entry name" value="Biotin_COase_C"/>
</dbReference>
<dbReference type="Gene3D" id="3.30.470.20">
    <property type="entry name" value="ATP-grasp fold, B domain"/>
    <property type="match status" value="1"/>
</dbReference>
<dbReference type="EC" id="6.3.4.14" evidence="2"/>
<comment type="function">
    <text evidence="1">This protein is a component of the acetyl coenzyme A carboxylase complex; first, biotin carboxylase catalyzes the carboxylation of the carrier protein and then the transcarboxylase transfers the carboxyl group to form malonyl-CoA.</text>
</comment>
<gene>
    <name evidence="10" type="ORF">ACFQ34_31835</name>
</gene>
<evidence type="ECO:0000256" key="3">
    <source>
        <dbReference type="ARBA" id="ARBA00022598"/>
    </source>
</evidence>
<proteinExistence type="predicted"/>
<dbReference type="InterPro" id="IPR011761">
    <property type="entry name" value="ATP-grasp"/>
</dbReference>
<dbReference type="EMBL" id="JBHTMB010000311">
    <property type="protein sequence ID" value="MFD1237900.1"/>
    <property type="molecule type" value="Genomic_DNA"/>
</dbReference>
<sequence length="457" mass="48676">MSGSIRRVLVANRGEIAVRIVHACRELGIETVLAVSEADRDSLGARLADRAVCIGPPRAPQSYLDVARIVTAAVATGCDAVHPGYGFLSESPALTRACTEHGLTFVGPTAAQLEAMGDKISARRLARAAGVPTLPGSEQVRTPQEALAVAREVGLPLIVKASAGGGGRGMKVVSDVAELPSVLTTAAAEAAAAFGDPTLYVERFVRNARHVEVQVLGDRHGHVVHLGERDCSLQRRNQKVVEEAPAPGLPPQVRDALHAAAVRLARRIGYESAGTVEFVLDRDTGEFFFLEMNTRIQVEHPVTELVTGIDLVQQQLRVAAGEPLAFGQCDVVHRGHAIECRITAEVPSADFRPDAGRITAWDPPGGPNVRVDTHCVPGYLVPVYYDSLLAKLIVYAPTRAEAIARARSALRRFGIEGVRTTVGFLDFLVGRPEFADATMTTHTIADVLGEFAPADAA</sequence>
<dbReference type="InterPro" id="IPR005479">
    <property type="entry name" value="CPAse_ATP-bd"/>
</dbReference>
<dbReference type="SUPFAM" id="SSF52440">
    <property type="entry name" value="PreATP-grasp domain"/>
    <property type="match status" value="1"/>
</dbReference>
<dbReference type="RefSeq" id="WP_346090924.1">
    <property type="nucleotide sequence ID" value="NZ_BAABKS010000016.1"/>
</dbReference>
<name>A0ABW3VSV3_9PSEU</name>
<dbReference type="InterPro" id="IPR011764">
    <property type="entry name" value="Biotin_carboxylation_dom"/>
</dbReference>
<feature type="domain" description="Biotin carboxylation" evidence="9">
    <location>
        <begin position="4"/>
        <end position="449"/>
    </location>
</feature>
<evidence type="ECO:0000256" key="2">
    <source>
        <dbReference type="ARBA" id="ARBA00013263"/>
    </source>
</evidence>
<keyword evidence="4 7" id="KW-0547">Nucleotide-binding</keyword>
<accession>A0ABW3VSV3</accession>
<dbReference type="InterPro" id="IPR016185">
    <property type="entry name" value="PreATP-grasp_dom_sf"/>
</dbReference>
<evidence type="ECO:0000313" key="11">
    <source>
        <dbReference type="Proteomes" id="UP001597182"/>
    </source>
</evidence>
<keyword evidence="3" id="KW-0436">Ligase</keyword>
<reference evidence="11" key="1">
    <citation type="journal article" date="2019" name="Int. J. Syst. Evol. Microbiol.">
        <title>The Global Catalogue of Microorganisms (GCM) 10K type strain sequencing project: providing services to taxonomists for standard genome sequencing and annotation.</title>
        <authorList>
            <consortium name="The Broad Institute Genomics Platform"/>
            <consortium name="The Broad Institute Genome Sequencing Center for Infectious Disease"/>
            <person name="Wu L."/>
            <person name="Ma J."/>
        </authorList>
    </citation>
    <scope>NUCLEOTIDE SEQUENCE [LARGE SCALE GENOMIC DNA]</scope>
    <source>
        <strain evidence="11">CCUG 49018</strain>
    </source>
</reference>
<keyword evidence="5 7" id="KW-0067">ATP-binding</keyword>
<evidence type="ECO:0000256" key="7">
    <source>
        <dbReference type="PROSITE-ProRule" id="PRU00409"/>
    </source>
</evidence>